<evidence type="ECO:0000313" key="1">
    <source>
        <dbReference type="EMBL" id="KAF2123878.1"/>
    </source>
</evidence>
<dbReference type="EMBL" id="ML977521">
    <property type="protein sequence ID" value="KAF2123878.1"/>
    <property type="molecule type" value="Genomic_DNA"/>
</dbReference>
<reference evidence="1" key="1">
    <citation type="journal article" date="2020" name="Stud. Mycol.">
        <title>101 Dothideomycetes genomes: a test case for predicting lifestyles and emergence of pathogens.</title>
        <authorList>
            <person name="Haridas S."/>
            <person name="Albert R."/>
            <person name="Binder M."/>
            <person name="Bloem J."/>
            <person name="Labutti K."/>
            <person name="Salamov A."/>
            <person name="Andreopoulos B."/>
            <person name="Baker S."/>
            <person name="Barry K."/>
            <person name="Bills G."/>
            <person name="Bluhm B."/>
            <person name="Cannon C."/>
            <person name="Castanera R."/>
            <person name="Culley D."/>
            <person name="Daum C."/>
            <person name="Ezra D."/>
            <person name="Gonzalez J."/>
            <person name="Henrissat B."/>
            <person name="Kuo A."/>
            <person name="Liang C."/>
            <person name="Lipzen A."/>
            <person name="Lutzoni F."/>
            <person name="Magnuson J."/>
            <person name="Mondo S."/>
            <person name="Nolan M."/>
            <person name="Ohm R."/>
            <person name="Pangilinan J."/>
            <person name="Park H.-J."/>
            <person name="Ramirez L."/>
            <person name="Alfaro M."/>
            <person name="Sun H."/>
            <person name="Tritt A."/>
            <person name="Yoshinaga Y."/>
            <person name="Zwiers L.-H."/>
            <person name="Turgeon B."/>
            <person name="Goodwin S."/>
            <person name="Spatafora J."/>
            <person name="Crous P."/>
            <person name="Grigoriev I."/>
        </authorList>
    </citation>
    <scope>NUCLEOTIDE SEQUENCE</scope>
    <source>
        <strain evidence="1">CBS 119687</strain>
    </source>
</reference>
<protein>
    <submittedName>
        <fullName evidence="1">Uncharacterized protein</fullName>
    </submittedName>
</protein>
<name>A0A6A5ZZL7_9PLEO</name>
<dbReference type="GeneID" id="54411420"/>
<proteinExistence type="predicted"/>
<organism evidence="1 2">
    <name type="scientific">Dothidotthia symphoricarpi CBS 119687</name>
    <dbReference type="NCBI Taxonomy" id="1392245"/>
    <lineage>
        <taxon>Eukaryota</taxon>
        <taxon>Fungi</taxon>
        <taxon>Dikarya</taxon>
        <taxon>Ascomycota</taxon>
        <taxon>Pezizomycotina</taxon>
        <taxon>Dothideomycetes</taxon>
        <taxon>Pleosporomycetidae</taxon>
        <taxon>Pleosporales</taxon>
        <taxon>Dothidotthiaceae</taxon>
        <taxon>Dothidotthia</taxon>
    </lineage>
</organism>
<dbReference type="Proteomes" id="UP000799771">
    <property type="component" value="Unassembled WGS sequence"/>
</dbReference>
<evidence type="ECO:0000313" key="2">
    <source>
        <dbReference type="Proteomes" id="UP000799771"/>
    </source>
</evidence>
<dbReference type="RefSeq" id="XP_033518272.1">
    <property type="nucleotide sequence ID" value="XM_033670988.1"/>
</dbReference>
<gene>
    <name evidence="1" type="ORF">P153DRAFT_390924</name>
</gene>
<dbReference type="AlphaFoldDB" id="A0A6A5ZZL7"/>
<sequence>MASFPIEILEMIIEGLVSPLMHNDTALPRLANEERQDVYNARQTCRAFRDASLKAFALVIGDVPFFFESESLTRTRRLLQIPQLAQKVTMLTLGGLRIQSQGDTYPQMGQVILHLIYIFDSVPRLNHLRCLPDMQLPMDVELYDLYYAGRVEWGGENRFTDYLQILNCVHAILQACSRSQLIDRIGIYRSDDDSSSIHLAGDGILIPYQYPNLQHLTVHMEYLLPAIADSIDLPLAVSAEAHIPCLQSLHLIMDNHLLEIDSNDYPPNLLLEHFANFKPQDILLTSARRAYWSHTELSFIVQSLCHQETPVRRLTLRIEGVEEHWIDHKWDMRYEARPRIMEVVLEDLAGHQQSEAVQTADDWYVARICENGWDTVPWLCECADVVRVVNCGKETTFKEWPQWVYAKIEAMGW</sequence>
<accession>A0A6A5ZZL7</accession>
<keyword evidence="2" id="KW-1185">Reference proteome</keyword>